<keyword evidence="2" id="KW-1185">Reference proteome</keyword>
<dbReference type="PANTHER" id="PTHR10704:SF44">
    <property type="entry name" value="LD35051P-RELATED"/>
    <property type="match status" value="1"/>
</dbReference>
<dbReference type="Gene3D" id="3.40.50.300">
    <property type="entry name" value="P-loop containing nucleotide triphosphate hydrolases"/>
    <property type="match status" value="1"/>
</dbReference>
<organism evidence="1 2">
    <name type="scientific">Thauera mechernichensis</name>
    <dbReference type="NCBI Taxonomy" id="82788"/>
    <lineage>
        <taxon>Bacteria</taxon>
        <taxon>Pseudomonadati</taxon>
        <taxon>Pseudomonadota</taxon>
        <taxon>Betaproteobacteria</taxon>
        <taxon>Rhodocyclales</taxon>
        <taxon>Zoogloeaceae</taxon>
        <taxon>Thauera</taxon>
    </lineage>
</organism>
<dbReference type="Proteomes" id="UP001597158">
    <property type="component" value="Unassembled WGS sequence"/>
</dbReference>
<evidence type="ECO:0000313" key="2">
    <source>
        <dbReference type="Proteomes" id="UP001597158"/>
    </source>
</evidence>
<dbReference type="InterPro" id="IPR051135">
    <property type="entry name" value="Gal/GlcNAc/GalNAc_ST"/>
</dbReference>
<dbReference type="RefSeq" id="WP_277831035.1">
    <property type="nucleotide sequence ID" value="NZ_JARQZE010000002.1"/>
</dbReference>
<dbReference type="InterPro" id="IPR027417">
    <property type="entry name" value="P-loop_NTPase"/>
</dbReference>
<proteinExistence type="predicted"/>
<evidence type="ECO:0000313" key="1">
    <source>
        <dbReference type="EMBL" id="MFD1264210.1"/>
    </source>
</evidence>
<dbReference type="SUPFAM" id="SSF52540">
    <property type="entry name" value="P-loop containing nucleoside triphosphate hydrolases"/>
    <property type="match status" value="1"/>
</dbReference>
<comment type="caution">
    <text evidence="1">The sequence shown here is derived from an EMBL/GenBank/DDBJ whole genome shotgun (WGS) entry which is preliminary data.</text>
</comment>
<dbReference type="EMBL" id="JBHTMC010000024">
    <property type="protein sequence ID" value="MFD1264210.1"/>
    <property type="molecule type" value="Genomic_DNA"/>
</dbReference>
<sequence length="268" mass="30432">MKNIVWIAGMPRSGTNWIGQIFASHPSVRYKLCPLFSYEFKNALDEHSSAAAWSALLQATYDTRSDYLDQDYLRRDALIPDFPEREDAPPLLAIKSTRYHHLLPCLLDLVPNAQVIGIVRDPRATIHSWLANPLEFPANADPNAEWRSGNCRKTAVGEYWGFDDWKSVTSLYLDLARRYPKRFHLARYEQWVQTPAAYTARMLEALGLTLHPQTETFLQASRVEHSSHPRAVFKHPSVTTRWAGRLDPTISAAIVAELEGTPLASFLS</sequence>
<gene>
    <name evidence="1" type="ORF">ACFQ4M_11495</name>
</gene>
<accession>A0ABW3WED7</accession>
<reference evidence="2" key="1">
    <citation type="journal article" date="2019" name="Int. J. Syst. Evol. Microbiol.">
        <title>The Global Catalogue of Microorganisms (GCM) 10K type strain sequencing project: providing services to taxonomists for standard genome sequencing and annotation.</title>
        <authorList>
            <consortium name="The Broad Institute Genomics Platform"/>
            <consortium name="The Broad Institute Genome Sequencing Center for Infectious Disease"/>
            <person name="Wu L."/>
            <person name="Ma J."/>
        </authorList>
    </citation>
    <scope>NUCLEOTIDE SEQUENCE [LARGE SCALE GENOMIC DNA]</scope>
    <source>
        <strain evidence="2">CCUG 48884</strain>
    </source>
</reference>
<name>A0ABW3WED7_9RHOO</name>
<dbReference type="PANTHER" id="PTHR10704">
    <property type="entry name" value="CARBOHYDRATE SULFOTRANSFERASE"/>
    <property type="match status" value="1"/>
</dbReference>
<dbReference type="Pfam" id="PF13469">
    <property type="entry name" value="Sulfotransfer_3"/>
    <property type="match status" value="1"/>
</dbReference>
<protein>
    <submittedName>
        <fullName evidence="1">Sulfotransferase</fullName>
    </submittedName>
</protein>